<dbReference type="CDD" id="cd06173">
    <property type="entry name" value="MFS_MefA_like"/>
    <property type="match status" value="1"/>
</dbReference>
<feature type="domain" description="Major facilitator superfamily (MFS) profile" evidence="7">
    <location>
        <begin position="1"/>
        <end position="194"/>
    </location>
</feature>
<organism evidence="8 9">
    <name type="scientific">Nocardioides panacisoli</name>
    <dbReference type="NCBI Taxonomy" id="627624"/>
    <lineage>
        <taxon>Bacteria</taxon>
        <taxon>Bacillati</taxon>
        <taxon>Actinomycetota</taxon>
        <taxon>Actinomycetes</taxon>
        <taxon>Propionibacteriales</taxon>
        <taxon>Nocardioidaceae</taxon>
        <taxon>Nocardioides</taxon>
    </lineage>
</organism>
<dbReference type="InterPro" id="IPR020846">
    <property type="entry name" value="MFS_dom"/>
</dbReference>
<evidence type="ECO:0000313" key="9">
    <source>
        <dbReference type="Proteomes" id="UP001501821"/>
    </source>
</evidence>
<feature type="domain" description="Major facilitator superfamily (MFS) profile" evidence="7">
    <location>
        <begin position="209"/>
        <end position="421"/>
    </location>
</feature>
<comment type="caution">
    <text evidence="8">The sequence shown here is derived from an EMBL/GenBank/DDBJ whole genome shotgun (WGS) entry which is preliminary data.</text>
</comment>
<dbReference type="PANTHER" id="PTHR23513:SF6">
    <property type="entry name" value="MAJOR FACILITATOR SUPERFAMILY ASSOCIATED DOMAIN-CONTAINING PROTEIN"/>
    <property type="match status" value="1"/>
</dbReference>
<dbReference type="PANTHER" id="PTHR23513">
    <property type="entry name" value="INTEGRAL MEMBRANE EFFLUX PROTEIN-RELATED"/>
    <property type="match status" value="1"/>
</dbReference>
<evidence type="ECO:0000313" key="8">
    <source>
        <dbReference type="EMBL" id="GAA3807244.1"/>
    </source>
</evidence>
<dbReference type="EMBL" id="BAABAH010000002">
    <property type="protein sequence ID" value="GAA3807244.1"/>
    <property type="molecule type" value="Genomic_DNA"/>
</dbReference>
<dbReference type="RefSeq" id="WP_344772484.1">
    <property type="nucleotide sequence ID" value="NZ_BAABAH010000002.1"/>
</dbReference>
<dbReference type="Gene3D" id="1.20.1250.20">
    <property type="entry name" value="MFS general substrate transporter like domains"/>
    <property type="match status" value="1"/>
</dbReference>
<feature type="transmembrane region" description="Helical" evidence="6">
    <location>
        <begin position="144"/>
        <end position="161"/>
    </location>
</feature>
<evidence type="ECO:0000256" key="1">
    <source>
        <dbReference type="ARBA" id="ARBA00004651"/>
    </source>
</evidence>
<evidence type="ECO:0000259" key="7">
    <source>
        <dbReference type="PROSITE" id="PS50850"/>
    </source>
</evidence>
<feature type="transmembrane region" description="Helical" evidence="6">
    <location>
        <begin position="246"/>
        <end position="267"/>
    </location>
</feature>
<evidence type="ECO:0000256" key="2">
    <source>
        <dbReference type="ARBA" id="ARBA00022475"/>
    </source>
</evidence>
<feature type="transmembrane region" description="Helical" evidence="6">
    <location>
        <begin position="74"/>
        <end position="93"/>
    </location>
</feature>
<evidence type="ECO:0000256" key="4">
    <source>
        <dbReference type="ARBA" id="ARBA00022989"/>
    </source>
</evidence>
<feature type="transmembrane region" description="Helical" evidence="6">
    <location>
        <begin position="99"/>
        <end position="123"/>
    </location>
</feature>
<accession>A0ABP7HZ60</accession>
<dbReference type="Proteomes" id="UP001501821">
    <property type="component" value="Unassembled WGS sequence"/>
</dbReference>
<keyword evidence="3 6" id="KW-0812">Transmembrane</keyword>
<feature type="transmembrane region" description="Helical" evidence="6">
    <location>
        <begin position="12"/>
        <end position="35"/>
    </location>
</feature>
<keyword evidence="4 6" id="KW-1133">Transmembrane helix</keyword>
<feature type="transmembrane region" description="Helical" evidence="6">
    <location>
        <begin position="41"/>
        <end position="62"/>
    </location>
</feature>
<dbReference type="SUPFAM" id="SSF103473">
    <property type="entry name" value="MFS general substrate transporter"/>
    <property type="match status" value="1"/>
</dbReference>
<keyword evidence="2" id="KW-1003">Cell membrane</keyword>
<sequence>MRRVFGQAGFGRLYGGLAASMLGDSMMLLVLSIWVKTLTGSNALAGLTFLFLVVPSLAAPLLGVLVDRVRRRPLLVWGNLASALVVLPLLLVHDDGDVWIVWAVAFGYGVSFVALPAALNGLLKELVPDELLVDANAALQTTKESYRLFGPLLGAALFAGLGGWSVALVDALSFVVAAVAIGSLRLDEVVPERSDEPVLRQIGAGVRHLVDDRVLGHTLVGVGASLLVIGFVESSIYALLDAFHRPATYAGVFVAAMGVGAIVSGLLASRLLHRVGEVAGIVAGLLLFAAAVGGAAAAPTMTMVLVFATLSGAGLPLIVIGYLTLLQRRTPQQIMGRVSTAAEVVMATPQAISLAVGSLLVLVLDYRLIFTIVAVVTALGALHIAVALRAHIGAAWRRSAEPIHGTVSAADAVPRPTNLQA</sequence>
<feature type="transmembrane region" description="Helical" evidence="6">
    <location>
        <begin position="304"/>
        <end position="326"/>
    </location>
</feature>
<comment type="subcellular location">
    <subcellularLocation>
        <location evidence="1">Cell membrane</location>
        <topology evidence="1">Multi-pass membrane protein</topology>
    </subcellularLocation>
</comment>
<dbReference type="PROSITE" id="PS50850">
    <property type="entry name" value="MFS"/>
    <property type="match status" value="2"/>
</dbReference>
<keyword evidence="5 6" id="KW-0472">Membrane</keyword>
<dbReference type="Pfam" id="PF07690">
    <property type="entry name" value="MFS_1"/>
    <property type="match status" value="1"/>
</dbReference>
<feature type="transmembrane region" description="Helical" evidence="6">
    <location>
        <begin position="279"/>
        <end position="298"/>
    </location>
</feature>
<gene>
    <name evidence="8" type="ORF">GCM10022242_07730</name>
</gene>
<protein>
    <submittedName>
        <fullName evidence="8">MFS transporter</fullName>
    </submittedName>
</protein>
<dbReference type="InterPro" id="IPR011701">
    <property type="entry name" value="MFS"/>
</dbReference>
<dbReference type="InterPro" id="IPR036259">
    <property type="entry name" value="MFS_trans_sf"/>
</dbReference>
<feature type="transmembrane region" description="Helical" evidence="6">
    <location>
        <begin position="214"/>
        <end position="240"/>
    </location>
</feature>
<evidence type="ECO:0000256" key="3">
    <source>
        <dbReference type="ARBA" id="ARBA00022692"/>
    </source>
</evidence>
<reference evidence="9" key="1">
    <citation type="journal article" date="2019" name="Int. J. Syst. Evol. Microbiol.">
        <title>The Global Catalogue of Microorganisms (GCM) 10K type strain sequencing project: providing services to taxonomists for standard genome sequencing and annotation.</title>
        <authorList>
            <consortium name="The Broad Institute Genomics Platform"/>
            <consortium name="The Broad Institute Genome Sequencing Center for Infectious Disease"/>
            <person name="Wu L."/>
            <person name="Ma J."/>
        </authorList>
    </citation>
    <scope>NUCLEOTIDE SEQUENCE [LARGE SCALE GENOMIC DNA]</scope>
    <source>
        <strain evidence="9">JCM 16953</strain>
    </source>
</reference>
<name>A0ABP7HZ60_9ACTN</name>
<keyword evidence="9" id="KW-1185">Reference proteome</keyword>
<proteinExistence type="predicted"/>
<evidence type="ECO:0000256" key="6">
    <source>
        <dbReference type="SAM" id="Phobius"/>
    </source>
</evidence>
<evidence type="ECO:0000256" key="5">
    <source>
        <dbReference type="ARBA" id="ARBA00023136"/>
    </source>
</evidence>
<feature type="transmembrane region" description="Helical" evidence="6">
    <location>
        <begin position="368"/>
        <end position="388"/>
    </location>
</feature>